<dbReference type="KEGG" id="nct:NMSP_0115"/>
<dbReference type="EMBL" id="CP021324">
    <property type="protein sequence ID" value="ARS63747.1"/>
    <property type="molecule type" value="Genomic_DNA"/>
</dbReference>
<organism evidence="1 2">
    <name type="scientific">Candidatus Nitrosomarinus catalinensis</name>
    <dbReference type="NCBI Taxonomy" id="1898749"/>
    <lineage>
        <taxon>Archaea</taxon>
        <taxon>Nitrososphaerota</taxon>
        <taxon>Nitrososphaeria</taxon>
        <taxon>Nitrosopumilales</taxon>
        <taxon>Nitrosopumilaceae</taxon>
        <taxon>Candidatus Nitrosomarinus</taxon>
    </lineage>
</organism>
<accession>A0A2Z2HHR7</accession>
<keyword evidence="2" id="KW-1185">Reference proteome</keyword>
<evidence type="ECO:0000313" key="2">
    <source>
        <dbReference type="Proteomes" id="UP000249949"/>
    </source>
</evidence>
<dbReference type="Proteomes" id="UP000249949">
    <property type="component" value="Chromosome"/>
</dbReference>
<reference evidence="1 2" key="1">
    <citation type="journal article" date="2017" name="Environ. Microbiol.">
        <title>Genome and epigenome of a novel marine Thaumarchaeota strain suggest viral infection, phosphorothioation DNA modification and multiple restriction systems.</title>
        <authorList>
            <person name="Ahlgren N.A."/>
            <person name="Chen Y."/>
            <person name="Needham D.M."/>
            <person name="Parada A.E."/>
            <person name="Sachdeva R."/>
            <person name="Trinh V."/>
            <person name="Chen T."/>
            <person name="Fuhrman J.A."/>
        </authorList>
    </citation>
    <scope>NUCLEOTIDE SEQUENCE [LARGE SCALE GENOMIC DNA]</scope>
    <source>
        <strain evidence="1 2">SPOT01</strain>
    </source>
</reference>
<protein>
    <submittedName>
        <fullName evidence="1">Uncharacterized protein</fullName>
    </submittedName>
</protein>
<name>A0A2Z2HHR7_9ARCH</name>
<gene>
    <name evidence="1" type="ORF">NMSP_0115</name>
</gene>
<dbReference type="AlphaFoldDB" id="A0A2Z2HHR7"/>
<evidence type="ECO:0000313" key="1">
    <source>
        <dbReference type="EMBL" id="ARS63747.1"/>
    </source>
</evidence>
<proteinExistence type="predicted"/>
<sequence length="146" mass="16549">MANSKLKKMVTISTPATLESFRRFIISSTCKSYAPRNYLEDSEVFAEREDNLGAIYVEAADKVTLKKIRDIKFMNARDVLGIIYNSKSGNTSLKWRQIRRMEGKVTGEASPNSLTNLAEAGVLTLDWVENYLKKKSQEEKTTETTN</sequence>